<name>A0ABS1CLG2_9GAMM</name>
<accession>A0ABS1CLG2</accession>
<dbReference type="RefSeq" id="WP_200239757.1">
    <property type="nucleotide sequence ID" value="NZ_NRRV01000044.1"/>
</dbReference>
<comment type="caution">
    <text evidence="2">The sequence shown here is derived from an EMBL/GenBank/DDBJ whole genome shotgun (WGS) entry which is preliminary data.</text>
</comment>
<keyword evidence="3" id="KW-1185">Reference proteome</keyword>
<reference evidence="2 3" key="1">
    <citation type="journal article" date="2020" name="Microorganisms">
        <title>Osmotic Adaptation and Compatible Solute Biosynthesis of Phototrophic Bacteria as Revealed from Genome Analyses.</title>
        <authorList>
            <person name="Imhoff J.F."/>
            <person name="Rahn T."/>
            <person name="Kunzel S."/>
            <person name="Keller A."/>
            <person name="Neulinger S.C."/>
        </authorList>
    </citation>
    <scope>NUCLEOTIDE SEQUENCE [LARGE SCALE GENOMIC DNA]</scope>
    <source>
        <strain evidence="2 3">DSM 6210</strain>
    </source>
</reference>
<sequence length="184" mass="19031">MRLPVKLLLILLLAAGAGAVWWSVSRPHPVSVRIAEVERGRVEEMVANTRAGTVKACRRARLAPAMGGQIAQLEVHEVIAHPPDDPPLLAGYSADVEIVTAVAEDTLSVPTAAITPGFEDASDSVLVLGGDGRLASRDIETGLANWERTEVTAGLAAGERVVLSADRDGVEAGAAAVAEDAADG</sequence>
<dbReference type="Pfam" id="PF25967">
    <property type="entry name" value="RND-MFP_C"/>
    <property type="match status" value="1"/>
</dbReference>
<proteinExistence type="predicted"/>
<dbReference type="PANTHER" id="PTHR30469">
    <property type="entry name" value="MULTIDRUG RESISTANCE PROTEIN MDTA"/>
    <property type="match status" value="1"/>
</dbReference>
<evidence type="ECO:0000313" key="2">
    <source>
        <dbReference type="EMBL" id="MBK1632304.1"/>
    </source>
</evidence>
<dbReference type="PANTHER" id="PTHR30469:SF33">
    <property type="entry name" value="SLR1207 PROTEIN"/>
    <property type="match status" value="1"/>
</dbReference>
<dbReference type="Proteomes" id="UP000748752">
    <property type="component" value="Unassembled WGS sequence"/>
</dbReference>
<dbReference type="InterPro" id="IPR058627">
    <property type="entry name" value="MdtA-like_C"/>
</dbReference>
<protein>
    <recommendedName>
        <fullName evidence="1">Multidrug resistance protein MdtA-like C-terminal permuted SH3 domain-containing protein</fullName>
    </recommendedName>
</protein>
<evidence type="ECO:0000259" key="1">
    <source>
        <dbReference type="Pfam" id="PF25967"/>
    </source>
</evidence>
<feature type="domain" description="Multidrug resistance protein MdtA-like C-terminal permuted SH3" evidence="1">
    <location>
        <begin position="107"/>
        <end position="164"/>
    </location>
</feature>
<organism evidence="2 3">
    <name type="scientific">Thiohalocapsa halophila</name>
    <dbReference type="NCBI Taxonomy" id="69359"/>
    <lineage>
        <taxon>Bacteria</taxon>
        <taxon>Pseudomonadati</taxon>
        <taxon>Pseudomonadota</taxon>
        <taxon>Gammaproteobacteria</taxon>
        <taxon>Chromatiales</taxon>
        <taxon>Chromatiaceae</taxon>
        <taxon>Thiohalocapsa</taxon>
    </lineage>
</organism>
<evidence type="ECO:0000313" key="3">
    <source>
        <dbReference type="Proteomes" id="UP000748752"/>
    </source>
</evidence>
<dbReference type="EMBL" id="NRRV01000044">
    <property type="protein sequence ID" value="MBK1632304.1"/>
    <property type="molecule type" value="Genomic_DNA"/>
</dbReference>
<dbReference type="Gene3D" id="2.40.420.20">
    <property type="match status" value="1"/>
</dbReference>
<gene>
    <name evidence="2" type="ORF">CKO31_16480</name>
</gene>